<dbReference type="Gene3D" id="1.10.510.10">
    <property type="entry name" value="Transferase(Phosphotransferase) domain 1"/>
    <property type="match status" value="1"/>
</dbReference>
<feature type="domain" description="Protein kinase" evidence="3">
    <location>
        <begin position="1"/>
        <end position="95"/>
    </location>
</feature>
<dbReference type="AlphaFoldDB" id="A0AAW1ULD6"/>
<dbReference type="EMBL" id="JARQZJ010000065">
    <property type="protein sequence ID" value="KAK9880576.1"/>
    <property type="molecule type" value="Genomic_DNA"/>
</dbReference>
<evidence type="ECO:0000313" key="5">
    <source>
        <dbReference type="Proteomes" id="UP001431783"/>
    </source>
</evidence>
<dbReference type="GO" id="GO:0005524">
    <property type="term" value="F:ATP binding"/>
    <property type="evidence" value="ECO:0007669"/>
    <property type="project" value="UniProtKB-KW"/>
</dbReference>
<dbReference type="GO" id="GO:0005737">
    <property type="term" value="C:cytoplasm"/>
    <property type="evidence" value="ECO:0007669"/>
    <property type="project" value="TreeGrafter"/>
</dbReference>
<reference evidence="4 5" key="1">
    <citation type="submission" date="2023-03" db="EMBL/GenBank/DDBJ databases">
        <title>Genome insight into feeding habits of ladybird beetles.</title>
        <authorList>
            <person name="Li H.-S."/>
            <person name="Huang Y.-H."/>
            <person name="Pang H."/>
        </authorList>
    </citation>
    <scope>NUCLEOTIDE SEQUENCE [LARGE SCALE GENOMIC DNA]</scope>
    <source>
        <strain evidence="4">SYSU_2023b</strain>
        <tissue evidence="4">Whole body</tissue>
    </source>
</reference>
<sequence>MDLNNIKEDYVIRNLFREARIMSKLKHPCIVSLFETMQKADNSYYIITEIINGGDLCTFVKDQRGGKLDEKATKVFAQQFVSAILHMHQRGIVHR</sequence>
<evidence type="ECO:0000256" key="2">
    <source>
        <dbReference type="ARBA" id="ARBA00022840"/>
    </source>
</evidence>
<evidence type="ECO:0000313" key="4">
    <source>
        <dbReference type="EMBL" id="KAK9880576.1"/>
    </source>
</evidence>
<dbReference type="InterPro" id="IPR000719">
    <property type="entry name" value="Prot_kinase_dom"/>
</dbReference>
<dbReference type="Pfam" id="PF00069">
    <property type="entry name" value="Pkinase"/>
    <property type="match status" value="1"/>
</dbReference>
<dbReference type="Proteomes" id="UP001431783">
    <property type="component" value="Unassembled WGS sequence"/>
</dbReference>
<dbReference type="GO" id="GO:0004674">
    <property type="term" value="F:protein serine/threonine kinase activity"/>
    <property type="evidence" value="ECO:0007669"/>
    <property type="project" value="TreeGrafter"/>
</dbReference>
<evidence type="ECO:0000256" key="1">
    <source>
        <dbReference type="ARBA" id="ARBA00022741"/>
    </source>
</evidence>
<proteinExistence type="predicted"/>
<keyword evidence="1" id="KW-0547">Nucleotide-binding</keyword>
<keyword evidence="2" id="KW-0067">ATP-binding</keyword>
<dbReference type="PROSITE" id="PS50011">
    <property type="entry name" value="PROTEIN_KINASE_DOM"/>
    <property type="match status" value="1"/>
</dbReference>
<gene>
    <name evidence="4" type="ORF">WA026_011817</name>
</gene>
<keyword evidence="5" id="KW-1185">Reference proteome</keyword>
<dbReference type="PANTHER" id="PTHR24346">
    <property type="entry name" value="MAP/MICROTUBULE AFFINITY-REGULATING KINASE"/>
    <property type="match status" value="1"/>
</dbReference>
<accession>A0AAW1ULD6</accession>
<comment type="caution">
    <text evidence="4">The sequence shown here is derived from an EMBL/GenBank/DDBJ whole genome shotgun (WGS) entry which is preliminary data.</text>
</comment>
<dbReference type="PANTHER" id="PTHR24346:SF30">
    <property type="entry name" value="MATERNAL EMBRYONIC LEUCINE ZIPPER KINASE"/>
    <property type="match status" value="1"/>
</dbReference>
<protein>
    <recommendedName>
        <fullName evidence="3">Protein kinase domain-containing protein</fullName>
    </recommendedName>
</protein>
<dbReference type="SUPFAM" id="SSF56112">
    <property type="entry name" value="Protein kinase-like (PK-like)"/>
    <property type="match status" value="1"/>
</dbReference>
<evidence type="ECO:0000259" key="3">
    <source>
        <dbReference type="PROSITE" id="PS50011"/>
    </source>
</evidence>
<dbReference type="InterPro" id="IPR011009">
    <property type="entry name" value="Kinase-like_dom_sf"/>
</dbReference>
<organism evidence="4 5">
    <name type="scientific">Henosepilachna vigintioctopunctata</name>
    <dbReference type="NCBI Taxonomy" id="420089"/>
    <lineage>
        <taxon>Eukaryota</taxon>
        <taxon>Metazoa</taxon>
        <taxon>Ecdysozoa</taxon>
        <taxon>Arthropoda</taxon>
        <taxon>Hexapoda</taxon>
        <taxon>Insecta</taxon>
        <taxon>Pterygota</taxon>
        <taxon>Neoptera</taxon>
        <taxon>Endopterygota</taxon>
        <taxon>Coleoptera</taxon>
        <taxon>Polyphaga</taxon>
        <taxon>Cucujiformia</taxon>
        <taxon>Coccinelloidea</taxon>
        <taxon>Coccinellidae</taxon>
        <taxon>Epilachninae</taxon>
        <taxon>Epilachnini</taxon>
        <taxon>Henosepilachna</taxon>
    </lineage>
</organism>
<name>A0AAW1ULD6_9CUCU</name>
<dbReference type="GO" id="GO:0035556">
    <property type="term" value="P:intracellular signal transduction"/>
    <property type="evidence" value="ECO:0007669"/>
    <property type="project" value="TreeGrafter"/>
</dbReference>